<protein>
    <recommendedName>
        <fullName evidence="3">Transcriptional regulator, AbiEi antitoxin, Type IV TA system</fullName>
    </recommendedName>
</protein>
<dbReference type="RefSeq" id="WP_182896114.1">
    <property type="nucleotide sequence ID" value="NZ_JACGZW010000019.1"/>
</dbReference>
<dbReference type="Proteomes" id="UP000526734">
    <property type="component" value="Unassembled WGS sequence"/>
</dbReference>
<accession>A0A7W3W656</accession>
<evidence type="ECO:0000313" key="1">
    <source>
        <dbReference type="EMBL" id="MBB1159438.1"/>
    </source>
</evidence>
<proteinExistence type="predicted"/>
<keyword evidence="2" id="KW-1185">Reference proteome</keyword>
<dbReference type="AlphaFoldDB" id="A0A7W3W656"/>
<sequence length="331" mass="36468">MPLHSRWSENDRIPEEHAGGWRSMVRSQAGVVSFAQLRAYGHSWHDVASNVAARRWQRVLPRVYATFTGQLGRAALMHAAVLYGGKDSVLSHRTAAEEWRMVPIRTGPIEITVPYGSSAVSQMPVVRVHRSRALAFSALASVPPRTRKTDTIVDLAVAEPDARSAMYLVIDLVAKQALSVPEMLRCVEARPPLRYRSAIGRALQLAGGGLMSALEVEYFDEVERAHGFPPGRRQVPVVVDGKTLWEDVVYEVGGESLVVRLDGRAAHSVAGVAFRDRRRDNAAELAGRARLVYGWWDVHRDSCGVAGEVGTVLARLGWVPGPRECLCRLEP</sequence>
<name>A0A7W3W656_9PSEU</name>
<evidence type="ECO:0008006" key="3">
    <source>
        <dbReference type="Google" id="ProtNLM"/>
    </source>
</evidence>
<dbReference type="EMBL" id="JACGZW010000019">
    <property type="protein sequence ID" value="MBB1159438.1"/>
    <property type="molecule type" value="Genomic_DNA"/>
</dbReference>
<comment type="caution">
    <text evidence="1">The sequence shown here is derived from an EMBL/GenBank/DDBJ whole genome shotgun (WGS) entry which is preliminary data.</text>
</comment>
<reference evidence="1 2" key="1">
    <citation type="submission" date="2020-08" db="EMBL/GenBank/DDBJ databases">
        <title>Amycolatopsis sp. nov. DR6-1 isolated from Dendrobium heterocarpum.</title>
        <authorList>
            <person name="Tedsree N."/>
            <person name="Kuncharoen N."/>
            <person name="Likhitwitayawuid K."/>
            <person name="Tanasupawat S."/>
        </authorList>
    </citation>
    <scope>NUCLEOTIDE SEQUENCE [LARGE SCALE GENOMIC DNA]</scope>
    <source>
        <strain evidence="1 2">DR6-1</strain>
    </source>
</reference>
<organism evidence="1 2">
    <name type="scientific">Amycolatopsis dendrobii</name>
    <dbReference type="NCBI Taxonomy" id="2760662"/>
    <lineage>
        <taxon>Bacteria</taxon>
        <taxon>Bacillati</taxon>
        <taxon>Actinomycetota</taxon>
        <taxon>Actinomycetes</taxon>
        <taxon>Pseudonocardiales</taxon>
        <taxon>Pseudonocardiaceae</taxon>
        <taxon>Amycolatopsis</taxon>
    </lineage>
</organism>
<gene>
    <name evidence="1" type="ORF">H4281_40380</name>
</gene>
<evidence type="ECO:0000313" key="2">
    <source>
        <dbReference type="Proteomes" id="UP000526734"/>
    </source>
</evidence>